<dbReference type="InterPro" id="IPR029058">
    <property type="entry name" value="AB_hydrolase_fold"/>
</dbReference>
<accession>A0A9Y2AHR6</accession>
<protein>
    <submittedName>
        <fullName evidence="4">Alpha/beta fold hydrolase</fullName>
    </submittedName>
</protein>
<dbReference type="Proteomes" id="UP001243623">
    <property type="component" value="Chromosome"/>
</dbReference>
<feature type="active site" description="Charge relay system" evidence="1">
    <location>
        <position position="194"/>
    </location>
</feature>
<keyword evidence="5" id="KW-1185">Reference proteome</keyword>
<feature type="active site" description="Nucleophile" evidence="1">
    <location>
        <position position="93"/>
    </location>
</feature>
<dbReference type="InterPro" id="IPR022742">
    <property type="entry name" value="Hydrolase_4"/>
</dbReference>
<evidence type="ECO:0000259" key="3">
    <source>
        <dbReference type="Pfam" id="PF12146"/>
    </source>
</evidence>
<feature type="domain" description="Serine aminopeptidase S33" evidence="3">
    <location>
        <begin position="18"/>
        <end position="230"/>
    </location>
</feature>
<gene>
    <name evidence="4" type="ORF">P3F81_10450</name>
</gene>
<dbReference type="PANTHER" id="PTHR11614">
    <property type="entry name" value="PHOSPHOLIPASE-RELATED"/>
    <property type="match status" value="1"/>
</dbReference>
<evidence type="ECO:0000256" key="1">
    <source>
        <dbReference type="PIRSR" id="PIRSR017388-1"/>
    </source>
</evidence>
<organism evidence="4 5">
    <name type="scientific">Selenobaculum gibii</name>
    <dbReference type="NCBI Taxonomy" id="3054208"/>
    <lineage>
        <taxon>Bacteria</taxon>
        <taxon>Bacillati</taxon>
        <taxon>Bacillota</taxon>
        <taxon>Negativicutes</taxon>
        <taxon>Selenomonadales</taxon>
        <taxon>Selenomonadaceae</taxon>
        <taxon>Selenobaculum</taxon>
    </lineage>
</organism>
<evidence type="ECO:0000256" key="2">
    <source>
        <dbReference type="PIRSR" id="PIRSR017388-2"/>
    </source>
</evidence>
<feature type="binding site" evidence="2">
    <location>
        <position position="25"/>
    </location>
    <ligand>
        <name>substrate</name>
    </ligand>
</feature>
<dbReference type="AlphaFoldDB" id="A0A9Y2AHR6"/>
<keyword evidence="4" id="KW-0378">Hydrolase</keyword>
<dbReference type="EMBL" id="CP120678">
    <property type="protein sequence ID" value="WIW70304.1"/>
    <property type="molecule type" value="Genomic_DNA"/>
</dbReference>
<feature type="binding site" evidence="2">
    <location>
        <position position="94"/>
    </location>
    <ligand>
        <name>substrate</name>
    </ligand>
</feature>
<dbReference type="RefSeq" id="WP_147670089.1">
    <property type="nucleotide sequence ID" value="NZ_CP120678.1"/>
</dbReference>
<dbReference type="Pfam" id="PF12146">
    <property type="entry name" value="Hydrolase_4"/>
    <property type="match status" value="1"/>
</dbReference>
<dbReference type="PIRSF" id="PIRSF017388">
    <property type="entry name" value="Esterase_lipase"/>
    <property type="match status" value="1"/>
</dbReference>
<dbReference type="InterPro" id="IPR012354">
    <property type="entry name" value="Esterase_lipase"/>
</dbReference>
<dbReference type="Gene3D" id="3.40.50.1820">
    <property type="entry name" value="alpha/beta hydrolase"/>
    <property type="match status" value="1"/>
</dbReference>
<dbReference type="InterPro" id="IPR051044">
    <property type="entry name" value="MAG_DAG_Lipase"/>
</dbReference>
<name>A0A9Y2AHR6_9FIRM</name>
<proteinExistence type="predicted"/>
<sequence length="251" mass="27958">MAILKGAEPFLLYGSEKGVLLIHGFTGSPAEMVLLGKHLNACGYTVLAPRLSGHGTTPEEMEVTNWANWYNSVRDGYHLLKGICTSISVIGLSMGGLLAIKLAIDNNIDRVVALSSPIYIMNKAVRFIPAPKDCKGRYVPKKRRQIQGVDSIYTVAYNKMPLTSVHSLLALIRHIAKHLPDLQRPFLVVQSKNDHTVKYHSAAYIYRSAGSKEKELFWLENSGHLVTLDTEKEIVFAKIVEFLDKDRSNPI</sequence>
<evidence type="ECO:0000313" key="4">
    <source>
        <dbReference type="EMBL" id="WIW70304.1"/>
    </source>
</evidence>
<evidence type="ECO:0000313" key="5">
    <source>
        <dbReference type="Proteomes" id="UP001243623"/>
    </source>
</evidence>
<reference evidence="4" key="1">
    <citation type="submission" date="2023-03" db="EMBL/GenBank/DDBJ databases">
        <title>Selenobaculum gbiensis gen. nov. sp. nov., a new bacterium isolated from the gut microbiota of IBD patient.</title>
        <authorList>
            <person name="Yeo S."/>
            <person name="Park H."/>
            <person name="Huh C.S."/>
        </authorList>
    </citation>
    <scope>NUCLEOTIDE SEQUENCE</scope>
    <source>
        <strain evidence="4">ICN-92133</strain>
    </source>
</reference>
<dbReference type="GO" id="GO:0052689">
    <property type="term" value="F:carboxylic ester hydrolase activity"/>
    <property type="evidence" value="ECO:0007669"/>
    <property type="project" value="InterPro"/>
</dbReference>
<dbReference type="KEGG" id="sgbi:P3F81_10450"/>
<dbReference type="SUPFAM" id="SSF53474">
    <property type="entry name" value="alpha/beta-Hydrolases"/>
    <property type="match status" value="1"/>
</dbReference>
<feature type="active site" description="Charge relay system" evidence="1">
    <location>
        <position position="224"/>
    </location>
</feature>